<sequence>MASTTTLTPLTQIAWAQDKPSLRIPTTGGRSPDHVDLANAVATLRRTQQNAGPISRSRQWLGANTTTDCVVMGKPPASNRDKTRHDSFNRCFEPTPIRLCVMILTIDYHTDGYFCPVCPSGHKFTTIHFYCIKHK</sequence>
<dbReference type="RefSeq" id="XP_014160322.1">
    <property type="nucleotide sequence ID" value="XM_014304847.1"/>
</dbReference>
<dbReference type="GeneID" id="25901930"/>
<dbReference type="Proteomes" id="UP000054560">
    <property type="component" value="Unassembled WGS sequence"/>
</dbReference>
<reference evidence="1 2" key="1">
    <citation type="submission" date="2011-02" db="EMBL/GenBank/DDBJ databases">
        <title>The Genome Sequence of Sphaeroforma arctica JP610.</title>
        <authorList>
            <consortium name="The Broad Institute Genome Sequencing Platform"/>
            <person name="Russ C."/>
            <person name="Cuomo C."/>
            <person name="Young S.K."/>
            <person name="Zeng Q."/>
            <person name="Gargeya S."/>
            <person name="Alvarado L."/>
            <person name="Berlin A."/>
            <person name="Chapman S.B."/>
            <person name="Chen Z."/>
            <person name="Freedman E."/>
            <person name="Gellesch M."/>
            <person name="Goldberg J."/>
            <person name="Griggs A."/>
            <person name="Gujja S."/>
            <person name="Heilman E."/>
            <person name="Heiman D."/>
            <person name="Howarth C."/>
            <person name="Mehta T."/>
            <person name="Neiman D."/>
            <person name="Pearson M."/>
            <person name="Roberts A."/>
            <person name="Saif S."/>
            <person name="Shea T."/>
            <person name="Shenoy N."/>
            <person name="Sisk P."/>
            <person name="Stolte C."/>
            <person name="Sykes S."/>
            <person name="White J."/>
            <person name="Yandava C."/>
            <person name="Burger G."/>
            <person name="Gray M.W."/>
            <person name="Holland P.W.H."/>
            <person name="King N."/>
            <person name="Lang F.B.F."/>
            <person name="Roger A.J."/>
            <person name="Ruiz-Trillo I."/>
            <person name="Haas B."/>
            <person name="Nusbaum C."/>
            <person name="Birren B."/>
        </authorList>
    </citation>
    <scope>NUCLEOTIDE SEQUENCE [LARGE SCALE GENOMIC DNA]</scope>
    <source>
        <strain evidence="1 2">JP610</strain>
    </source>
</reference>
<name>A0A0L0GBP3_9EUKA</name>
<accession>A0A0L0GBP3</accession>
<evidence type="ECO:0000313" key="2">
    <source>
        <dbReference type="Proteomes" id="UP000054560"/>
    </source>
</evidence>
<proteinExistence type="predicted"/>
<dbReference type="AlphaFoldDB" id="A0A0L0GBP3"/>
<keyword evidence="2" id="KW-1185">Reference proteome</keyword>
<evidence type="ECO:0000313" key="1">
    <source>
        <dbReference type="EMBL" id="KNC86420.1"/>
    </source>
</evidence>
<organism evidence="1 2">
    <name type="scientific">Sphaeroforma arctica JP610</name>
    <dbReference type="NCBI Taxonomy" id="667725"/>
    <lineage>
        <taxon>Eukaryota</taxon>
        <taxon>Ichthyosporea</taxon>
        <taxon>Ichthyophonida</taxon>
        <taxon>Sphaeroforma</taxon>
    </lineage>
</organism>
<protein>
    <submittedName>
        <fullName evidence="1">Uncharacterized protein</fullName>
    </submittedName>
</protein>
<gene>
    <name evidence="1" type="ORF">SARC_01426</name>
</gene>
<dbReference type="EMBL" id="KQ241652">
    <property type="protein sequence ID" value="KNC86420.1"/>
    <property type="molecule type" value="Genomic_DNA"/>
</dbReference>